<dbReference type="PANTHER" id="PTHR21716">
    <property type="entry name" value="TRANSMEMBRANE PROTEIN"/>
    <property type="match status" value="1"/>
</dbReference>
<dbReference type="Proteomes" id="UP000677436">
    <property type="component" value="Chromosome"/>
</dbReference>
<keyword evidence="5 6" id="KW-0472">Membrane</keyword>
<reference evidence="7" key="1">
    <citation type="journal article" date="2013" name="Int. J. Syst. Evol. Microbiol.">
        <title>Polycladomyces abyssicola gen. nov., sp. nov., a thermophilic filamentous bacterium isolated from hemipelagic sediment.</title>
        <authorList>
            <person name="Tsubouchi T."/>
            <person name="Shimane Y."/>
            <person name="Mori K."/>
            <person name="Usui K."/>
            <person name="Hiraki T."/>
            <person name="Tame A."/>
            <person name="Uematsu K."/>
            <person name="Maruyama T."/>
            <person name="Hatada Y."/>
        </authorList>
    </citation>
    <scope>NUCLEOTIDE SEQUENCE</scope>
    <source>
        <strain evidence="7">JIR-001</strain>
    </source>
</reference>
<organism evidence="7 8">
    <name type="scientific">Polycladomyces abyssicola</name>
    <dbReference type="NCBI Taxonomy" id="1125966"/>
    <lineage>
        <taxon>Bacteria</taxon>
        <taxon>Bacillati</taxon>
        <taxon>Bacillota</taxon>
        <taxon>Bacilli</taxon>
        <taxon>Bacillales</taxon>
        <taxon>Thermoactinomycetaceae</taxon>
        <taxon>Polycladomyces</taxon>
    </lineage>
</organism>
<feature type="transmembrane region" description="Helical" evidence="6">
    <location>
        <begin position="290"/>
        <end position="310"/>
    </location>
</feature>
<dbReference type="RefSeq" id="WP_212774342.1">
    <property type="nucleotide sequence ID" value="NZ_AP024601.1"/>
</dbReference>
<evidence type="ECO:0000256" key="6">
    <source>
        <dbReference type="SAM" id="Phobius"/>
    </source>
</evidence>
<keyword evidence="4 6" id="KW-1133">Transmembrane helix</keyword>
<keyword evidence="8" id="KW-1185">Reference proteome</keyword>
<protein>
    <submittedName>
        <fullName evidence="7">Sporulation integral membrane protein YtvI</fullName>
    </submittedName>
</protein>
<dbReference type="InterPro" id="IPR014227">
    <property type="entry name" value="YtvI-like"/>
</dbReference>
<comment type="similarity">
    <text evidence="2">Belongs to the autoinducer-2 exporter (AI-2E) (TC 2.A.86) family.</text>
</comment>
<accession>A0A8D5UE65</accession>
<evidence type="ECO:0000256" key="4">
    <source>
        <dbReference type="ARBA" id="ARBA00022989"/>
    </source>
</evidence>
<dbReference type="NCBIfam" id="TIGR02872">
    <property type="entry name" value="spore_ytvI"/>
    <property type="match status" value="1"/>
</dbReference>
<feature type="transmembrane region" description="Helical" evidence="6">
    <location>
        <begin position="174"/>
        <end position="193"/>
    </location>
</feature>
<dbReference type="PANTHER" id="PTHR21716:SF68">
    <property type="entry name" value="TRANSPORT PROTEIN YTVI-RELATED"/>
    <property type="match status" value="1"/>
</dbReference>
<evidence type="ECO:0000256" key="2">
    <source>
        <dbReference type="ARBA" id="ARBA00009773"/>
    </source>
</evidence>
<dbReference type="GO" id="GO:0055085">
    <property type="term" value="P:transmembrane transport"/>
    <property type="evidence" value="ECO:0007669"/>
    <property type="project" value="TreeGrafter"/>
</dbReference>
<evidence type="ECO:0000256" key="1">
    <source>
        <dbReference type="ARBA" id="ARBA00004141"/>
    </source>
</evidence>
<comment type="subcellular location">
    <subcellularLocation>
        <location evidence="1">Membrane</location>
        <topology evidence="1">Multi-pass membrane protein</topology>
    </subcellularLocation>
</comment>
<feature type="transmembrane region" description="Helical" evidence="6">
    <location>
        <begin position="63"/>
        <end position="90"/>
    </location>
</feature>
<dbReference type="Pfam" id="PF01594">
    <property type="entry name" value="AI-2E_transport"/>
    <property type="match status" value="1"/>
</dbReference>
<dbReference type="KEGG" id="pabs:JIR001_08410"/>
<dbReference type="GO" id="GO:0016020">
    <property type="term" value="C:membrane"/>
    <property type="evidence" value="ECO:0007669"/>
    <property type="project" value="UniProtKB-SubCell"/>
</dbReference>
<keyword evidence="3 6" id="KW-0812">Transmembrane</keyword>
<evidence type="ECO:0000313" key="7">
    <source>
        <dbReference type="EMBL" id="BCU81058.1"/>
    </source>
</evidence>
<evidence type="ECO:0000256" key="3">
    <source>
        <dbReference type="ARBA" id="ARBA00022692"/>
    </source>
</evidence>
<dbReference type="EMBL" id="AP024601">
    <property type="protein sequence ID" value="BCU81058.1"/>
    <property type="molecule type" value="Genomic_DNA"/>
</dbReference>
<evidence type="ECO:0000313" key="8">
    <source>
        <dbReference type="Proteomes" id="UP000677436"/>
    </source>
</evidence>
<name>A0A8D5UE65_9BACL</name>
<dbReference type="AlphaFoldDB" id="A0A8D5UE65"/>
<feature type="transmembrane region" description="Helical" evidence="6">
    <location>
        <begin position="330"/>
        <end position="356"/>
    </location>
</feature>
<dbReference type="InterPro" id="IPR002549">
    <property type="entry name" value="AI-2E-like"/>
</dbReference>
<proteinExistence type="inferred from homology"/>
<gene>
    <name evidence="7" type="ORF">JIR001_08410</name>
</gene>
<feature type="transmembrane region" description="Helical" evidence="6">
    <location>
        <begin position="256"/>
        <end position="278"/>
    </location>
</feature>
<evidence type="ECO:0000256" key="5">
    <source>
        <dbReference type="ARBA" id="ARBA00023136"/>
    </source>
</evidence>
<sequence length="376" mass="41697">MAQHPGVGIAIRAAVVLLAIITAYYVLSFLIPLVYPFLIGWVIALLIQPPVQFLERRLRLPRWLGVFLILFLFVGSIITGLLILIAQMVLELTHLAQRLPVYLQYFNQYIVDILTKDTQLSRTIDNVQKYLQRNPEHKAKIISSIQKNLDVLANKGTEMITDFISGVGSFLSDLPYIATVVVFIVLAAFFIGIDWPQLRKRMLGIIPNHARKTGGIIMRDLRHALFGFVRAQFTLITITATIVLIGLLILGVNYALTMALIALLLDLLPYIGVGSILVPWSIYLLLTGDYHLGLGIAILYGVIVIVRQLLEPKLVASNVGLDPLPTLIALFAGLKLLGFIGVIIGPVTVVILMALYRAGVLGDIWRFILQGFKVET</sequence>
<reference evidence="7" key="2">
    <citation type="journal article" date="2021" name="Microbiol. Resour. Announc.">
        <title>Complete Genome Sequence of Polycladomyces abyssicola JIR-001T, Isolated from Hemipelagic Sediment in Deep Seawater.</title>
        <authorList>
            <person name="Tsubouchi T."/>
            <person name="Kaneko Y."/>
        </authorList>
    </citation>
    <scope>NUCLEOTIDE SEQUENCE</scope>
    <source>
        <strain evidence="7">JIR-001</strain>
    </source>
</reference>
<feature type="transmembrane region" description="Helical" evidence="6">
    <location>
        <begin position="228"/>
        <end position="250"/>
    </location>
</feature>